<reference evidence="4 6" key="1">
    <citation type="journal article" date="2014" name="BMC Genomics">
        <title>Genome sequence of Anopheles sinensis provides insight into genetics basis of mosquito competence for malaria parasites.</title>
        <authorList>
            <person name="Zhou D."/>
            <person name="Zhang D."/>
            <person name="Ding G."/>
            <person name="Shi L."/>
            <person name="Hou Q."/>
            <person name="Ye Y."/>
            <person name="Xu Y."/>
            <person name="Zhou H."/>
            <person name="Xiong C."/>
            <person name="Li S."/>
            <person name="Yu J."/>
            <person name="Hong S."/>
            <person name="Yu X."/>
            <person name="Zou P."/>
            <person name="Chen C."/>
            <person name="Chang X."/>
            <person name="Wang W."/>
            <person name="Lv Y."/>
            <person name="Sun Y."/>
            <person name="Ma L."/>
            <person name="Shen B."/>
            <person name="Zhu C."/>
        </authorList>
    </citation>
    <scope>NUCLEOTIDE SEQUENCE [LARGE SCALE GENOMIC DNA]</scope>
</reference>
<keyword evidence="2" id="KW-0539">Nucleus</keyword>
<dbReference type="STRING" id="74873.A0A084WAE6"/>
<dbReference type="Pfam" id="PF00046">
    <property type="entry name" value="Homeodomain"/>
    <property type="match status" value="1"/>
</dbReference>
<keyword evidence="2" id="KW-0371">Homeobox</keyword>
<dbReference type="Proteomes" id="UP000030765">
    <property type="component" value="Unassembled WGS sequence"/>
</dbReference>
<organism evidence="4">
    <name type="scientific">Anopheles sinensis</name>
    <name type="common">Mosquito</name>
    <dbReference type="NCBI Taxonomy" id="74873"/>
    <lineage>
        <taxon>Eukaryota</taxon>
        <taxon>Metazoa</taxon>
        <taxon>Ecdysozoa</taxon>
        <taxon>Arthropoda</taxon>
        <taxon>Hexapoda</taxon>
        <taxon>Insecta</taxon>
        <taxon>Pterygota</taxon>
        <taxon>Neoptera</taxon>
        <taxon>Endopterygota</taxon>
        <taxon>Diptera</taxon>
        <taxon>Nematocera</taxon>
        <taxon>Culicoidea</taxon>
        <taxon>Culicidae</taxon>
        <taxon>Anophelinae</taxon>
        <taxon>Anopheles</taxon>
    </lineage>
</organism>
<dbReference type="VEuPathDB" id="VectorBase:ASIC015213"/>
<dbReference type="EMBL" id="ATLV01022119">
    <property type="status" value="NOT_ANNOTATED_CDS"/>
    <property type="molecule type" value="Genomic_DNA"/>
</dbReference>
<dbReference type="EMBL" id="KE525328">
    <property type="protein sequence ID" value="KFB47190.1"/>
    <property type="molecule type" value="Genomic_DNA"/>
</dbReference>
<comment type="subcellular location">
    <subcellularLocation>
        <location evidence="1 2">Nucleus</location>
    </subcellularLocation>
</comment>
<accession>A0A084WAE6</accession>
<dbReference type="GO" id="GO:0005634">
    <property type="term" value="C:nucleus"/>
    <property type="evidence" value="ECO:0007669"/>
    <property type="project" value="UniProtKB-SubCell"/>
</dbReference>
<reference evidence="5" key="2">
    <citation type="submission" date="2020-05" db="UniProtKB">
        <authorList>
            <consortium name="EnsemblMetazoa"/>
        </authorList>
    </citation>
    <scope>IDENTIFICATION</scope>
</reference>
<evidence type="ECO:0000313" key="5">
    <source>
        <dbReference type="EnsemblMetazoa" id="ASIC015213-PA"/>
    </source>
</evidence>
<sequence>MVALKGFPEDYFRIGGPLSAPVKARDRLSGLVGRRFSQRPDPTDDGHHVLSLVCALTTARTDLSETQTSGSTRDKMGSGEKITARQCGVQQKAIGIFIFRHGTAQNGAGKGGQRSTKSKKAAKTTLAVPKLASQRWCSSALDGLCALLGVFSFGVSARLVKKIQSAPITMMLYQLDELEKAFKEAHYPDVYAREMLSLKTDLPEDRIQVSGFAFKVHC</sequence>
<evidence type="ECO:0000313" key="4">
    <source>
        <dbReference type="EMBL" id="KFB47190.1"/>
    </source>
</evidence>
<dbReference type="InterPro" id="IPR052294">
    <property type="entry name" value="VSX_homeobox_regulators"/>
</dbReference>
<dbReference type="AlphaFoldDB" id="A0A084WAE6"/>
<dbReference type="SUPFAM" id="SSF46689">
    <property type="entry name" value="Homeodomain-like"/>
    <property type="match status" value="1"/>
</dbReference>
<dbReference type="EnsemblMetazoa" id="ASIC015213-RA">
    <property type="protein sequence ID" value="ASIC015213-PA"/>
    <property type="gene ID" value="ASIC015213"/>
</dbReference>
<dbReference type="InterPro" id="IPR001356">
    <property type="entry name" value="HD"/>
</dbReference>
<feature type="domain" description="Homeobox" evidence="3">
    <location>
        <begin position="173"/>
        <end position="209"/>
    </location>
</feature>
<dbReference type="OrthoDB" id="6159439at2759"/>
<dbReference type="CDD" id="cd00086">
    <property type="entry name" value="homeodomain"/>
    <property type="match status" value="1"/>
</dbReference>
<protein>
    <submittedName>
        <fullName evidence="5">Homeobox domain-containing protein</fullName>
    </submittedName>
</protein>
<dbReference type="PANTHER" id="PTHR46892:SF3">
    <property type="entry name" value="VISUAL SYSTEM HOMEOBOX 2"/>
    <property type="match status" value="1"/>
</dbReference>
<evidence type="ECO:0000259" key="3">
    <source>
        <dbReference type="Pfam" id="PF00046"/>
    </source>
</evidence>
<dbReference type="Gene3D" id="1.10.10.60">
    <property type="entry name" value="Homeodomain-like"/>
    <property type="match status" value="1"/>
</dbReference>
<proteinExistence type="predicted"/>
<dbReference type="InterPro" id="IPR009057">
    <property type="entry name" value="Homeodomain-like_sf"/>
</dbReference>
<keyword evidence="6" id="KW-1185">Reference proteome</keyword>
<evidence type="ECO:0000313" key="6">
    <source>
        <dbReference type="Proteomes" id="UP000030765"/>
    </source>
</evidence>
<keyword evidence="2" id="KW-0238">DNA-binding</keyword>
<dbReference type="EMBL" id="ATLV01022118">
    <property type="status" value="NOT_ANNOTATED_CDS"/>
    <property type="molecule type" value="Genomic_DNA"/>
</dbReference>
<dbReference type="GO" id="GO:0006357">
    <property type="term" value="P:regulation of transcription by RNA polymerase II"/>
    <property type="evidence" value="ECO:0007669"/>
    <property type="project" value="TreeGrafter"/>
</dbReference>
<dbReference type="PANTHER" id="PTHR46892">
    <property type="entry name" value="VISUAL SYSTEM HOMEOBOX 2"/>
    <property type="match status" value="1"/>
</dbReference>
<dbReference type="GO" id="GO:1990837">
    <property type="term" value="F:sequence-specific double-stranded DNA binding"/>
    <property type="evidence" value="ECO:0007669"/>
    <property type="project" value="TreeGrafter"/>
</dbReference>
<gene>
    <name evidence="4" type="ORF">ZHAS_00015213</name>
</gene>
<evidence type="ECO:0000256" key="1">
    <source>
        <dbReference type="ARBA" id="ARBA00004123"/>
    </source>
</evidence>
<evidence type="ECO:0000256" key="2">
    <source>
        <dbReference type="RuleBase" id="RU000682"/>
    </source>
</evidence>
<name>A0A084WAE6_ANOSI</name>